<feature type="region of interest" description="Disordered" evidence="13">
    <location>
        <begin position="705"/>
        <end position="727"/>
    </location>
</feature>
<dbReference type="Proteomes" id="UP000694941">
    <property type="component" value="Unplaced"/>
</dbReference>
<dbReference type="InterPro" id="IPR050690">
    <property type="entry name" value="JHDM1_Histone_Demethylase"/>
</dbReference>
<dbReference type="SMART" id="SM00249">
    <property type="entry name" value="PHD"/>
    <property type="match status" value="1"/>
</dbReference>
<feature type="region of interest" description="Disordered" evidence="13">
    <location>
        <begin position="616"/>
        <end position="690"/>
    </location>
</feature>
<keyword evidence="11" id="KW-0539">Nucleus</keyword>
<keyword evidence="3 12" id="KW-0863">Zinc-finger</keyword>
<dbReference type="GeneID" id="106460169"/>
<evidence type="ECO:0000259" key="15">
    <source>
        <dbReference type="PROSITE" id="PS51184"/>
    </source>
</evidence>
<comment type="subcellular location">
    <subcellularLocation>
        <location evidence="1">Nucleus</location>
    </subcellularLocation>
</comment>
<gene>
    <name evidence="17" type="primary">LOC106460169</name>
</gene>
<evidence type="ECO:0000256" key="5">
    <source>
        <dbReference type="ARBA" id="ARBA00022853"/>
    </source>
</evidence>
<evidence type="ECO:0000256" key="6">
    <source>
        <dbReference type="ARBA" id="ARBA00022964"/>
    </source>
</evidence>
<evidence type="ECO:0000256" key="3">
    <source>
        <dbReference type="ARBA" id="ARBA00022771"/>
    </source>
</evidence>
<feature type="region of interest" description="Disordered" evidence="13">
    <location>
        <begin position="900"/>
        <end position="935"/>
    </location>
</feature>
<dbReference type="Pfam" id="PF17811">
    <property type="entry name" value="JHD"/>
    <property type="match status" value="1"/>
</dbReference>
<accession>A0ABM1SFX6</accession>
<evidence type="ECO:0000256" key="11">
    <source>
        <dbReference type="ARBA" id="ARBA00023242"/>
    </source>
</evidence>
<dbReference type="InterPro" id="IPR011011">
    <property type="entry name" value="Znf_FYVE_PHD"/>
</dbReference>
<evidence type="ECO:0000256" key="7">
    <source>
        <dbReference type="ARBA" id="ARBA00023002"/>
    </source>
</evidence>
<evidence type="ECO:0000256" key="12">
    <source>
        <dbReference type="PROSITE-ProRule" id="PRU00146"/>
    </source>
</evidence>
<evidence type="ECO:0000256" key="10">
    <source>
        <dbReference type="ARBA" id="ARBA00023163"/>
    </source>
</evidence>
<feature type="domain" description="JmjC" evidence="15">
    <location>
        <begin position="199"/>
        <end position="359"/>
    </location>
</feature>
<keyword evidence="8" id="KW-0408">Iron</keyword>
<sequence length="961" mass="108181">MASNRGYCVCGQVNEETGFMIQCDVCRDWFHGNCVDVKEHESVDIEKYHCPACEEAHGPSVYKERKNWHRHDYTDAEAEGKAIQTGTPVFIHELKQRHFRSADEVIVKLRGQQLTLPYLMQNGFEWPILVESKEGLDLVMPPENFTIYDICDYVGEDVHLDVIDVMKQEGDIKMTMKEWADYFENPDRSRVYNVISLEFSKTRLSEFVTPPSIVRKISWVETCWPTNLPEDCPYSRPAVMKYCLMGTKDSYTDFHIDFGGTSVWYHILKGEKIFYLIRPTPANVSLYERWMSSANQSEMFFGDQVDSCYKLILEKGSTLFIPAGWIHAVLTSKDSLVFGGNFLNTFNIPLQLQVYETEQRIKTPHKYRFPWFETTHWFAAELVLQQLREINQGERKAPHYNVAGAKSLITALKVWSQGTEVKGRSHEDIPDGIDAAKLIKGLSREVRIVEKRQAINKIVKEDKKPVRLRKQLHSVTGSSLDTDLKAVIPKHEISKLGDENKVVTSLKLSLKSKLSSQESSTEMISSSNPSQSSIKLCIPKSAVTACPGKGRARAPRKDLKNNFSKQNSQENKAKKGKPLKLKVSCGKVVSEEKKPIQEVKNTSVYDFVDSEDDALVVDENPRLPPKRPKASAVKRKPPGVTKQNNLKSEPLKLRLSFNGKATSEKPSIGSSFSSSEQDKELSDCTSPGPKNATIDDLLLASAYTGDPDNTRVSLEEELSGGRTSPSTREAIQGMLSMSKSVFTFDSTLNQAGDSVSATINSGETGLTSETGLGSLTDIRATNMSILVNRPLHIDAGKSVVSHNRLIRRKYPDEEDDEEFEESLKNCPEDGDFIYLGFEATDEEGYIFKRRGRRKPDEAWNPKAKLVPNCPKPERPVREGVRKEVVESGIAAAAAKLANLPPQKRSYNKKKVIHPKSKEEHLFNPQPGPSHLTDFSLKRPASVEMLSKVKNLKKDLLQPSRD</sequence>
<evidence type="ECO:0000313" key="17">
    <source>
        <dbReference type="RefSeq" id="XP_022242531.1"/>
    </source>
</evidence>
<evidence type="ECO:0000259" key="14">
    <source>
        <dbReference type="PROSITE" id="PS50016"/>
    </source>
</evidence>
<dbReference type="InterPro" id="IPR019786">
    <property type="entry name" value="Zinc_finger_PHD-type_CS"/>
</dbReference>
<evidence type="ECO:0000256" key="13">
    <source>
        <dbReference type="SAM" id="MobiDB-lite"/>
    </source>
</evidence>
<dbReference type="RefSeq" id="XP_022242531.1">
    <property type="nucleotide sequence ID" value="XM_022386823.1"/>
</dbReference>
<evidence type="ECO:0000256" key="8">
    <source>
        <dbReference type="ARBA" id="ARBA00023004"/>
    </source>
</evidence>
<dbReference type="PROSITE" id="PS50016">
    <property type="entry name" value="ZF_PHD_2"/>
    <property type="match status" value="1"/>
</dbReference>
<evidence type="ECO:0000256" key="2">
    <source>
        <dbReference type="ARBA" id="ARBA00022723"/>
    </source>
</evidence>
<keyword evidence="16" id="KW-1185">Reference proteome</keyword>
<keyword evidence="2" id="KW-0479">Metal-binding</keyword>
<feature type="region of interest" description="Disordered" evidence="13">
    <location>
        <begin position="545"/>
        <end position="579"/>
    </location>
</feature>
<feature type="domain" description="PHD-type" evidence="14">
    <location>
        <begin position="5"/>
        <end position="56"/>
    </location>
</feature>
<dbReference type="InterPro" id="IPR003347">
    <property type="entry name" value="JmjC_dom"/>
</dbReference>
<name>A0ABM1SFX6_LIMPO</name>
<reference evidence="17" key="1">
    <citation type="submission" date="2025-08" db="UniProtKB">
        <authorList>
            <consortium name="RefSeq"/>
        </authorList>
    </citation>
    <scope>IDENTIFICATION</scope>
    <source>
        <tissue evidence="17">Muscle</tissue>
    </source>
</reference>
<keyword evidence="6" id="KW-0223">Dioxygenase</keyword>
<feature type="compositionally biased region" description="Basic residues" evidence="13">
    <location>
        <begin position="624"/>
        <end position="637"/>
    </location>
</feature>
<evidence type="ECO:0000256" key="4">
    <source>
        <dbReference type="ARBA" id="ARBA00022833"/>
    </source>
</evidence>
<protein>
    <submittedName>
        <fullName evidence="17">Histone lysine demethylase PHF8-like isoform X1</fullName>
    </submittedName>
</protein>
<keyword evidence="4" id="KW-0862">Zinc</keyword>
<dbReference type="InterPro" id="IPR041070">
    <property type="entry name" value="JHD"/>
</dbReference>
<proteinExistence type="predicted"/>
<dbReference type="Gene3D" id="2.60.120.650">
    <property type="entry name" value="Cupin"/>
    <property type="match status" value="1"/>
</dbReference>
<dbReference type="SUPFAM" id="SSF57903">
    <property type="entry name" value="FYVE/PHD zinc finger"/>
    <property type="match status" value="1"/>
</dbReference>
<dbReference type="InterPro" id="IPR019787">
    <property type="entry name" value="Znf_PHD-finger"/>
</dbReference>
<dbReference type="Pfam" id="PF02373">
    <property type="entry name" value="JmjC"/>
    <property type="match status" value="1"/>
</dbReference>
<dbReference type="SUPFAM" id="SSF51197">
    <property type="entry name" value="Clavaminate synthase-like"/>
    <property type="match status" value="1"/>
</dbReference>
<evidence type="ECO:0000256" key="9">
    <source>
        <dbReference type="ARBA" id="ARBA00023015"/>
    </source>
</evidence>
<keyword evidence="5" id="KW-0156">Chromatin regulator</keyword>
<evidence type="ECO:0000256" key="1">
    <source>
        <dbReference type="ARBA" id="ARBA00004123"/>
    </source>
</evidence>
<dbReference type="PANTHER" id="PTHR23123">
    <property type="entry name" value="PHD/F-BOX CONTAINING PROTEIN"/>
    <property type="match status" value="1"/>
</dbReference>
<keyword evidence="10" id="KW-0804">Transcription</keyword>
<feature type="compositionally biased region" description="Polar residues" evidence="13">
    <location>
        <begin position="561"/>
        <end position="570"/>
    </location>
</feature>
<dbReference type="PROSITE" id="PS51184">
    <property type="entry name" value="JMJC"/>
    <property type="match status" value="1"/>
</dbReference>
<evidence type="ECO:0000313" key="16">
    <source>
        <dbReference type="Proteomes" id="UP000694941"/>
    </source>
</evidence>
<keyword evidence="9" id="KW-0805">Transcription regulation</keyword>
<dbReference type="CDD" id="cd15554">
    <property type="entry name" value="PHD_PHF2_like"/>
    <property type="match status" value="1"/>
</dbReference>
<organism evidence="16 17">
    <name type="scientific">Limulus polyphemus</name>
    <name type="common">Atlantic horseshoe crab</name>
    <dbReference type="NCBI Taxonomy" id="6850"/>
    <lineage>
        <taxon>Eukaryota</taxon>
        <taxon>Metazoa</taxon>
        <taxon>Ecdysozoa</taxon>
        <taxon>Arthropoda</taxon>
        <taxon>Chelicerata</taxon>
        <taxon>Merostomata</taxon>
        <taxon>Xiphosura</taxon>
        <taxon>Limulidae</taxon>
        <taxon>Limulus</taxon>
    </lineage>
</organism>
<dbReference type="Pfam" id="PF00628">
    <property type="entry name" value="PHD"/>
    <property type="match status" value="1"/>
</dbReference>
<dbReference type="InterPro" id="IPR001965">
    <property type="entry name" value="Znf_PHD"/>
</dbReference>
<dbReference type="SMART" id="SM00558">
    <property type="entry name" value="JmjC"/>
    <property type="match status" value="1"/>
</dbReference>
<keyword evidence="7" id="KW-0560">Oxidoreductase</keyword>
<feature type="compositionally biased region" description="Polar residues" evidence="13">
    <location>
        <begin position="659"/>
        <end position="675"/>
    </location>
</feature>
<dbReference type="Gene3D" id="1.20.58.1360">
    <property type="match status" value="1"/>
</dbReference>
<feature type="compositionally biased region" description="Basic residues" evidence="13">
    <location>
        <begin position="905"/>
        <end position="914"/>
    </location>
</feature>
<dbReference type="PROSITE" id="PS01359">
    <property type="entry name" value="ZF_PHD_1"/>
    <property type="match status" value="1"/>
</dbReference>